<organism evidence="3 4">
    <name type="scientific">Vermiconidia calcicola</name>
    <dbReference type="NCBI Taxonomy" id="1690605"/>
    <lineage>
        <taxon>Eukaryota</taxon>
        <taxon>Fungi</taxon>
        <taxon>Dikarya</taxon>
        <taxon>Ascomycota</taxon>
        <taxon>Pezizomycotina</taxon>
        <taxon>Dothideomycetes</taxon>
        <taxon>Dothideomycetidae</taxon>
        <taxon>Mycosphaerellales</taxon>
        <taxon>Extremaceae</taxon>
        <taxon>Vermiconidia</taxon>
    </lineage>
</organism>
<dbReference type="Proteomes" id="UP001345827">
    <property type="component" value="Unassembled WGS sequence"/>
</dbReference>
<feature type="compositionally biased region" description="Acidic residues" evidence="1">
    <location>
        <begin position="795"/>
        <end position="807"/>
    </location>
</feature>
<dbReference type="InterPro" id="IPR010730">
    <property type="entry name" value="HET"/>
</dbReference>
<dbReference type="PANTHER" id="PTHR24148:SF64">
    <property type="entry name" value="HETEROKARYON INCOMPATIBILITY DOMAIN-CONTAINING PROTEIN"/>
    <property type="match status" value="1"/>
</dbReference>
<evidence type="ECO:0000256" key="1">
    <source>
        <dbReference type="SAM" id="MobiDB-lite"/>
    </source>
</evidence>
<feature type="compositionally biased region" description="Basic and acidic residues" evidence="1">
    <location>
        <begin position="829"/>
        <end position="842"/>
    </location>
</feature>
<proteinExistence type="predicted"/>
<evidence type="ECO:0000313" key="4">
    <source>
        <dbReference type="Proteomes" id="UP001345827"/>
    </source>
</evidence>
<name>A0AAV9PX87_9PEZI</name>
<protein>
    <recommendedName>
        <fullName evidence="2">Heterokaryon incompatibility domain-containing protein</fullName>
    </recommendedName>
</protein>
<evidence type="ECO:0000259" key="2">
    <source>
        <dbReference type="Pfam" id="PF06985"/>
    </source>
</evidence>
<dbReference type="InterPro" id="IPR052895">
    <property type="entry name" value="HetReg/Transcr_Mod"/>
</dbReference>
<comment type="caution">
    <text evidence="3">The sequence shown here is derived from an EMBL/GenBank/DDBJ whole genome shotgun (WGS) entry which is preliminary data.</text>
</comment>
<dbReference type="AlphaFoldDB" id="A0AAV9PX87"/>
<dbReference type="Pfam" id="PF06985">
    <property type="entry name" value="HET"/>
    <property type="match status" value="1"/>
</dbReference>
<dbReference type="EMBL" id="JAXLQG010000025">
    <property type="protein sequence ID" value="KAK5528728.1"/>
    <property type="molecule type" value="Genomic_DNA"/>
</dbReference>
<gene>
    <name evidence="3" type="ORF">LTR25_010341</name>
</gene>
<evidence type="ECO:0000313" key="3">
    <source>
        <dbReference type="EMBL" id="KAK5528728.1"/>
    </source>
</evidence>
<sequence>MDASMADAVTPPYIQNDYSHYKPLDKSKKEIRLIVIRPAESPRDELWCGLVRADLDDCPDYHALSYTWGSLDDTVGIKLIFHETLYVPSHDPGNSSQEQEEVEKMIESHERSVVDNFQITTNLHACLRSFRIDNGMDLFLWADMLCMNQSDLSERSHQVGFMDQVFSRATSVIAWLGGDPESPSDIFCGQEDALLNCKFDEMITNTHPGVNFTYPSEPELTTFIGYLQNQTDFNGMHQVCSAAKSMHPEVANRWPIINVVDLYIAYVYAPILCPEPENCDAHAINRFRFVLGSLLDQDTYAWQFYYVCLMTGAILQNIRSVWDDFGELLPRGEVNFTVLDRIGSLFDIPWFRRIWVVQEVTLNPIVWARHCNITVSWEVVETCASILINYGQNLGAIRDAIREKAILDPTGTTYPSPVLLEGCTMPWETNHSDDEKFENARFSFWVAWGKSHRDICELLMYLDLFEATVPRDKLYATYHLATDLPNIEFSPDYGELLEASSSKPLEAWRYCHSPDDSLPPRRALGLPEYHKIFSPWLMKSRTQSPSSESACLWYRAHLYKSIYTLAEEGIILRGAHIANVSCMVPLQKLVSFPAVWKSLSQGHEQICWHPISTCMDDQSEGTKLSVIDFLDVLFRLTPDWLHGRIYDFRDRDSDKATRRSTLRSTAAALWIAQEPDLHSLVSSPTAQAILRQLAKDYPAELAKEQLSRWTETRPWNGVGLFLSQNGSVGLCPAGANVDDLVVILDGWPAPFLLRSINTPATTAEIPAYDGPNDRQSKRTFAATTSSRKRKSKDVEVDDEDDFLDDEVETPKKKSRKTATTAARKPRAAAKKEEREESSEMKSKNRTVAAKRGQEFQLVGDCYLRGAMQDDIFGSARWSDADPLYEDPMDYDPGFTSPGGGKGYSKGFYRKRPFVIV</sequence>
<feature type="region of interest" description="Disordered" evidence="1">
    <location>
        <begin position="763"/>
        <end position="850"/>
    </location>
</feature>
<keyword evidence="4" id="KW-1185">Reference proteome</keyword>
<feature type="domain" description="Heterokaryon incompatibility" evidence="2">
    <location>
        <begin position="61"/>
        <end position="181"/>
    </location>
</feature>
<accession>A0AAV9PX87</accession>
<reference evidence="3 4" key="1">
    <citation type="submission" date="2023-06" db="EMBL/GenBank/DDBJ databases">
        <title>Black Yeasts Isolated from many extreme environments.</title>
        <authorList>
            <person name="Coleine C."/>
            <person name="Stajich J.E."/>
            <person name="Selbmann L."/>
        </authorList>
    </citation>
    <scope>NUCLEOTIDE SEQUENCE [LARGE SCALE GENOMIC DNA]</scope>
    <source>
        <strain evidence="3 4">CCFEE 5887</strain>
    </source>
</reference>
<dbReference type="PANTHER" id="PTHR24148">
    <property type="entry name" value="ANKYRIN REPEAT DOMAIN-CONTAINING PROTEIN 39 HOMOLOG-RELATED"/>
    <property type="match status" value="1"/>
</dbReference>